<dbReference type="Pfam" id="PF00072">
    <property type="entry name" value="Response_reg"/>
    <property type="match status" value="1"/>
</dbReference>
<name>A0ABS7MZM2_9BACT</name>
<dbReference type="InterPro" id="IPR011006">
    <property type="entry name" value="CheY-like_superfamily"/>
</dbReference>
<evidence type="ECO:0000313" key="4">
    <source>
        <dbReference type="Proteomes" id="UP000766609"/>
    </source>
</evidence>
<sequence length="130" mass="15289">MTDKQVEILLIDDDRQYLFLHEFLIKKSNLCQDPVSLNSGELAKDYMNKNYQTDRQFLIFLDIYMPNLDGWTFLEFIESSFSIQNIKVILVSSSVNKDDKAKSKQHPSVIDYIEKPLLLNHLKTLQNQLF</sequence>
<dbReference type="PANTHER" id="PTHR44520:SF2">
    <property type="entry name" value="RESPONSE REGULATOR RCP1"/>
    <property type="match status" value="1"/>
</dbReference>
<keyword evidence="1" id="KW-0597">Phosphoprotein</keyword>
<dbReference type="SMART" id="SM00448">
    <property type="entry name" value="REC"/>
    <property type="match status" value="1"/>
</dbReference>
<dbReference type="Proteomes" id="UP000766609">
    <property type="component" value="Unassembled WGS sequence"/>
</dbReference>
<evidence type="ECO:0000259" key="2">
    <source>
        <dbReference type="PROSITE" id="PS50110"/>
    </source>
</evidence>
<organism evidence="3 4">
    <name type="scientific">Algoriphagus marincola</name>
    <dbReference type="NCBI Taxonomy" id="264027"/>
    <lineage>
        <taxon>Bacteria</taxon>
        <taxon>Pseudomonadati</taxon>
        <taxon>Bacteroidota</taxon>
        <taxon>Cytophagia</taxon>
        <taxon>Cytophagales</taxon>
        <taxon>Cyclobacteriaceae</taxon>
        <taxon>Algoriphagus</taxon>
    </lineage>
</organism>
<proteinExistence type="predicted"/>
<dbReference type="EMBL" id="JAHVHP010000001">
    <property type="protein sequence ID" value="MBY5949492.1"/>
    <property type="molecule type" value="Genomic_DNA"/>
</dbReference>
<dbReference type="SUPFAM" id="SSF52172">
    <property type="entry name" value="CheY-like"/>
    <property type="match status" value="1"/>
</dbReference>
<feature type="domain" description="Response regulatory" evidence="2">
    <location>
        <begin position="7"/>
        <end position="130"/>
    </location>
</feature>
<dbReference type="PANTHER" id="PTHR44520">
    <property type="entry name" value="RESPONSE REGULATOR RCP1-RELATED"/>
    <property type="match status" value="1"/>
</dbReference>
<dbReference type="InterPro" id="IPR052893">
    <property type="entry name" value="TCS_response_regulator"/>
</dbReference>
<feature type="modified residue" description="4-aspartylphosphate" evidence="1">
    <location>
        <position position="62"/>
    </location>
</feature>
<accession>A0ABS7MZM2</accession>
<dbReference type="Gene3D" id="3.40.50.2300">
    <property type="match status" value="1"/>
</dbReference>
<keyword evidence="4" id="KW-1185">Reference proteome</keyword>
<evidence type="ECO:0000313" key="3">
    <source>
        <dbReference type="EMBL" id="MBY5949492.1"/>
    </source>
</evidence>
<protein>
    <submittedName>
        <fullName evidence="3">Response regulator</fullName>
    </submittedName>
</protein>
<reference evidence="3 4" key="1">
    <citation type="submission" date="2021-06" db="EMBL/GenBank/DDBJ databases">
        <title>44 bacteria genomes isolated from Dapeng, Shenzhen.</title>
        <authorList>
            <person name="Zheng W."/>
            <person name="Yu S."/>
            <person name="Huang Y."/>
        </authorList>
    </citation>
    <scope>NUCLEOTIDE SEQUENCE [LARGE SCALE GENOMIC DNA]</scope>
    <source>
        <strain evidence="3 4">DP5N14-6</strain>
    </source>
</reference>
<gene>
    <name evidence="3" type="ORF">KUV23_00835</name>
</gene>
<dbReference type="RefSeq" id="WP_222582741.1">
    <property type="nucleotide sequence ID" value="NZ_JAHVHP010000001.1"/>
</dbReference>
<dbReference type="PROSITE" id="PS50110">
    <property type="entry name" value="RESPONSE_REGULATORY"/>
    <property type="match status" value="1"/>
</dbReference>
<dbReference type="InterPro" id="IPR001789">
    <property type="entry name" value="Sig_transdc_resp-reg_receiver"/>
</dbReference>
<comment type="caution">
    <text evidence="3">The sequence shown here is derived from an EMBL/GenBank/DDBJ whole genome shotgun (WGS) entry which is preliminary data.</text>
</comment>
<dbReference type="CDD" id="cd00156">
    <property type="entry name" value="REC"/>
    <property type="match status" value="1"/>
</dbReference>
<evidence type="ECO:0000256" key="1">
    <source>
        <dbReference type="PROSITE-ProRule" id="PRU00169"/>
    </source>
</evidence>